<dbReference type="CDD" id="cd03223">
    <property type="entry name" value="ABCD_peroxisomal_ALDP"/>
    <property type="match status" value="1"/>
</dbReference>
<name>A0AAD9IKF4_PROWI</name>
<dbReference type="GO" id="GO:0005524">
    <property type="term" value="F:ATP binding"/>
    <property type="evidence" value="ECO:0007669"/>
    <property type="project" value="UniProtKB-KW"/>
</dbReference>
<dbReference type="PANTHER" id="PTHR11384">
    <property type="entry name" value="ATP-BINDING CASSETTE, SUB-FAMILY D MEMBER"/>
    <property type="match status" value="1"/>
</dbReference>
<dbReference type="InterPro" id="IPR003439">
    <property type="entry name" value="ABC_transporter-like_ATP-bd"/>
</dbReference>
<dbReference type="InterPro" id="IPR017871">
    <property type="entry name" value="ABC_transporter-like_CS"/>
</dbReference>
<dbReference type="GO" id="GO:0140359">
    <property type="term" value="F:ABC-type transporter activity"/>
    <property type="evidence" value="ECO:0007669"/>
    <property type="project" value="InterPro"/>
</dbReference>
<accession>A0AAD9IKF4</accession>
<sequence length="612" mass="66661">MEQESSRLLGNSLAIEVGSAKRGLAWRLLVAAVVLSMSVTLLLLKLSYVQNHISTALAERDKDAFYSGCWSFVSLAAIATPLFAVADWVESAMAVKWRRWLTQHLLSSYYANRAYYQLKLRVAELDNPDQRICEDVQTFAGTSVALAVGLLRKVFMLVTFSGLLSTIAPHLVLFVLLYALLGTLVTTIGFGRGLMSRTYDVLHAEADLRFQLVRLREAAESVAFYRGEARERAASAALLAAAVRAAMRRIAFEAGLAVWVNGYGNLTILIPNLLMAPRYFRNEAKLGDITQVAFIFDRIEGALSFVINNLASLSSLAAETERLEELLAALAGAGEAAPPERRVLRQRLGPPAGPESADQPLLLVRDLCFSTPDGQRCLARDLSFSLRRGEALLIMGPSGRGKSSLLRSIAGLWQEGSGIVGLPDGALFLPQKPYMCLGTLRDQVTFPQAKEDVRSTAEELELALVDAQLPGLVQRVGGWDAEVDWAATLSVGEQQRLAFARLLLQRPELAFLDEATSGLDAESEAALYSLLAQRGAVYVSVGHRPQLLQWHTHVLEGLPDGHWRLCTVAEHQAGRLGSPAPPERRASASDASPPTARRRPLATTSLSHLSTS</sequence>
<evidence type="ECO:0000256" key="2">
    <source>
        <dbReference type="ARBA" id="ARBA00022448"/>
    </source>
</evidence>
<dbReference type="PANTHER" id="PTHR11384:SF55">
    <property type="entry name" value="ATP-BINDING CASSETTE TRANSPORTER"/>
    <property type="match status" value="1"/>
</dbReference>
<dbReference type="Gene3D" id="1.20.1560.10">
    <property type="entry name" value="ABC transporter type 1, transmembrane domain"/>
    <property type="match status" value="1"/>
</dbReference>
<dbReference type="AlphaFoldDB" id="A0AAD9IKF4"/>
<keyword evidence="3 9" id="KW-0812">Transmembrane</keyword>
<feature type="domain" description="ABC transporter" evidence="10">
    <location>
        <begin position="362"/>
        <end position="585"/>
    </location>
</feature>
<dbReference type="GO" id="GO:0016020">
    <property type="term" value="C:membrane"/>
    <property type="evidence" value="ECO:0007669"/>
    <property type="project" value="InterPro"/>
</dbReference>
<dbReference type="Pfam" id="PF06472">
    <property type="entry name" value="ABC_membrane_2"/>
    <property type="match status" value="1"/>
</dbReference>
<evidence type="ECO:0000256" key="4">
    <source>
        <dbReference type="ARBA" id="ARBA00022741"/>
    </source>
</evidence>
<dbReference type="InterPro" id="IPR036640">
    <property type="entry name" value="ABC1_TM_sf"/>
</dbReference>
<dbReference type="SMART" id="SM00382">
    <property type="entry name" value="AAA"/>
    <property type="match status" value="1"/>
</dbReference>
<feature type="transmembrane region" description="Helical" evidence="9">
    <location>
        <begin position="64"/>
        <end position="89"/>
    </location>
</feature>
<dbReference type="PROSITE" id="PS00211">
    <property type="entry name" value="ABC_TRANSPORTER_1"/>
    <property type="match status" value="1"/>
</dbReference>
<evidence type="ECO:0000313" key="12">
    <source>
        <dbReference type="EMBL" id="KAK2078320.1"/>
    </source>
</evidence>
<evidence type="ECO:0000313" key="13">
    <source>
        <dbReference type="Proteomes" id="UP001255856"/>
    </source>
</evidence>
<comment type="similarity">
    <text evidence="1">Belongs to the ABC transporter superfamily. ABCD family. Peroxisomal fatty acyl CoA transporter (TC 3.A.1.203) subfamily.</text>
</comment>
<feature type="compositionally biased region" description="Low complexity" evidence="8">
    <location>
        <begin position="601"/>
        <end position="612"/>
    </location>
</feature>
<evidence type="ECO:0000256" key="6">
    <source>
        <dbReference type="ARBA" id="ARBA00022989"/>
    </source>
</evidence>
<dbReference type="EMBL" id="JASFZW010000005">
    <property type="protein sequence ID" value="KAK2078320.1"/>
    <property type="molecule type" value="Genomic_DNA"/>
</dbReference>
<organism evidence="12 13">
    <name type="scientific">Prototheca wickerhamii</name>
    <dbReference type="NCBI Taxonomy" id="3111"/>
    <lineage>
        <taxon>Eukaryota</taxon>
        <taxon>Viridiplantae</taxon>
        <taxon>Chlorophyta</taxon>
        <taxon>core chlorophytes</taxon>
        <taxon>Trebouxiophyceae</taxon>
        <taxon>Chlorellales</taxon>
        <taxon>Chlorellaceae</taxon>
        <taxon>Prototheca</taxon>
    </lineage>
</organism>
<evidence type="ECO:0000256" key="1">
    <source>
        <dbReference type="ARBA" id="ARBA00008575"/>
    </source>
</evidence>
<keyword evidence="6 9" id="KW-1133">Transmembrane helix</keyword>
<evidence type="ECO:0000256" key="3">
    <source>
        <dbReference type="ARBA" id="ARBA00022692"/>
    </source>
</evidence>
<comment type="caution">
    <text evidence="12">The sequence shown here is derived from an EMBL/GenBank/DDBJ whole genome shotgun (WGS) entry which is preliminary data.</text>
</comment>
<evidence type="ECO:0000259" key="10">
    <source>
        <dbReference type="PROSITE" id="PS50893"/>
    </source>
</evidence>
<reference evidence="12" key="1">
    <citation type="submission" date="2021-01" db="EMBL/GenBank/DDBJ databases">
        <authorList>
            <person name="Eckstrom K.M.E."/>
        </authorList>
    </citation>
    <scope>NUCLEOTIDE SEQUENCE</scope>
    <source>
        <strain evidence="12">UVCC 0001</strain>
    </source>
</reference>
<evidence type="ECO:0000256" key="9">
    <source>
        <dbReference type="SAM" id="Phobius"/>
    </source>
</evidence>
<keyword evidence="5" id="KW-0067">ATP-binding</keyword>
<keyword evidence="13" id="KW-1185">Reference proteome</keyword>
<dbReference type="InterPro" id="IPR003593">
    <property type="entry name" value="AAA+_ATPase"/>
</dbReference>
<feature type="domain" description="ABC transmembrane type-1" evidence="11">
    <location>
        <begin position="30"/>
        <end position="315"/>
    </location>
</feature>
<feature type="transmembrane region" description="Helical" evidence="9">
    <location>
        <begin position="170"/>
        <end position="190"/>
    </location>
</feature>
<feature type="transmembrane region" description="Helical" evidence="9">
    <location>
        <begin position="24"/>
        <end position="44"/>
    </location>
</feature>
<keyword evidence="7 9" id="KW-0472">Membrane</keyword>
<proteinExistence type="inferred from homology"/>
<feature type="region of interest" description="Disordered" evidence="8">
    <location>
        <begin position="574"/>
        <end position="612"/>
    </location>
</feature>
<dbReference type="SUPFAM" id="SSF52540">
    <property type="entry name" value="P-loop containing nucleoside triphosphate hydrolases"/>
    <property type="match status" value="1"/>
</dbReference>
<keyword evidence="2" id="KW-0813">Transport</keyword>
<evidence type="ECO:0000256" key="5">
    <source>
        <dbReference type="ARBA" id="ARBA00022840"/>
    </source>
</evidence>
<dbReference type="Pfam" id="PF00005">
    <property type="entry name" value="ABC_tran"/>
    <property type="match status" value="1"/>
</dbReference>
<dbReference type="PROSITE" id="PS50929">
    <property type="entry name" value="ABC_TM1F"/>
    <property type="match status" value="1"/>
</dbReference>
<keyword evidence="4" id="KW-0547">Nucleotide-binding</keyword>
<evidence type="ECO:0000256" key="8">
    <source>
        <dbReference type="SAM" id="MobiDB-lite"/>
    </source>
</evidence>
<dbReference type="Proteomes" id="UP001255856">
    <property type="component" value="Unassembled WGS sequence"/>
</dbReference>
<evidence type="ECO:0000256" key="7">
    <source>
        <dbReference type="ARBA" id="ARBA00023136"/>
    </source>
</evidence>
<gene>
    <name evidence="12" type="ORF">QBZ16_004189</name>
</gene>
<dbReference type="InterPro" id="IPR011527">
    <property type="entry name" value="ABC1_TM_dom"/>
</dbReference>
<dbReference type="InterPro" id="IPR027417">
    <property type="entry name" value="P-loop_NTPase"/>
</dbReference>
<protein>
    <submittedName>
        <fullName evidence="12">Uncharacterized protein</fullName>
    </submittedName>
</protein>
<dbReference type="GO" id="GO:0016887">
    <property type="term" value="F:ATP hydrolysis activity"/>
    <property type="evidence" value="ECO:0007669"/>
    <property type="project" value="InterPro"/>
</dbReference>
<dbReference type="PROSITE" id="PS50893">
    <property type="entry name" value="ABC_TRANSPORTER_2"/>
    <property type="match status" value="1"/>
</dbReference>
<dbReference type="Gene3D" id="3.40.50.300">
    <property type="entry name" value="P-loop containing nucleotide triphosphate hydrolases"/>
    <property type="match status" value="1"/>
</dbReference>
<dbReference type="SUPFAM" id="SSF90123">
    <property type="entry name" value="ABC transporter transmembrane region"/>
    <property type="match status" value="1"/>
</dbReference>
<dbReference type="InterPro" id="IPR050835">
    <property type="entry name" value="ABC_transporter_sub-D"/>
</dbReference>
<evidence type="ECO:0000259" key="11">
    <source>
        <dbReference type="PROSITE" id="PS50929"/>
    </source>
</evidence>